<dbReference type="InterPro" id="IPR055558">
    <property type="entry name" value="DUF7134"/>
</dbReference>
<dbReference type="Pfam" id="PF23539">
    <property type="entry name" value="DUF7134"/>
    <property type="match status" value="1"/>
</dbReference>
<evidence type="ECO:0000256" key="7">
    <source>
        <dbReference type="ARBA" id="ARBA00022840"/>
    </source>
</evidence>
<evidence type="ECO:0000256" key="4">
    <source>
        <dbReference type="ARBA" id="ARBA00022679"/>
    </source>
</evidence>
<reference evidence="14 15" key="1">
    <citation type="submission" date="2024-04" db="EMBL/GenBank/DDBJ databases">
        <title>Arthrobacter sp. from Plains bison fecal sample.</title>
        <authorList>
            <person name="Ruzzini A."/>
        </authorList>
    </citation>
    <scope>NUCLEOTIDE SEQUENCE [LARGE SCALE GENOMIC DNA]</scope>
    <source>
        <strain evidence="14 15">EINP1</strain>
    </source>
</reference>
<feature type="transmembrane region" description="Helical" evidence="10">
    <location>
        <begin position="126"/>
        <end position="144"/>
    </location>
</feature>
<proteinExistence type="predicted"/>
<evidence type="ECO:0000256" key="3">
    <source>
        <dbReference type="ARBA" id="ARBA00022553"/>
    </source>
</evidence>
<dbReference type="PANTHER" id="PTHR24421">
    <property type="entry name" value="NITRATE/NITRITE SENSOR PROTEIN NARX-RELATED"/>
    <property type="match status" value="1"/>
</dbReference>
<dbReference type="InterPro" id="IPR003594">
    <property type="entry name" value="HATPase_dom"/>
</dbReference>
<dbReference type="GO" id="GO:0016301">
    <property type="term" value="F:kinase activity"/>
    <property type="evidence" value="ECO:0007669"/>
    <property type="project" value="UniProtKB-KW"/>
</dbReference>
<evidence type="ECO:0000313" key="14">
    <source>
        <dbReference type="EMBL" id="WZP15919.1"/>
    </source>
</evidence>
<evidence type="ECO:0000313" key="15">
    <source>
        <dbReference type="Proteomes" id="UP001448858"/>
    </source>
</evidence>
<feature type="transmembrane region" description="Helical" evidence="10">
    <location>
        <begin position="198"/>
        <end position="218"/>
    </location>
</feature>
<evidence type="ECO:0000259" key="11">
    <source>
        <dbReference type="Pfam" id="PF02518"/>
    </source>
</evidence>
<evidence type="ECO:0000256" key="2">
    <source>
        <dbReference type="ARBA" id="ARBA00012438"/>
    </source>
</evidence>
<feature type="transmembrane region" description="Helical" evidence="10">
    <location>
        <begin position="103"/>
        <end position="120"/>
    </location>
</feature>
<gene>
    <name evidence="14" type="ORF">AAE021_17515</name>
</gene>
<dbReference type="Gene3D" id="1.20.5.1930">
    <property type="match status" value="1"/>
</dbReference>
<evidence type="ECO:0000256" key="9">
    <source>
        <dbReference type="SAM" id="MobiDB-lite"/>
    </source>
</evidence>
<evidence type="ECO:0000259" key="12">
    <source>
        <dbReference type="Pfam" id="PF07730"/>
    </source>
</evidence>
<evidence type="ECO:0000256" key="8">
    <source>
        <dbReference type="ARBA" id="ARBA00023012"/>
    </source>
</evidence>
<keyword evidence="15" id="KW-1185">Reference proteome</keyword>
<feature type="domain" description="Signal transduction histidine kinase subgroup 3 dimerisation and phosphoacceptor" evidence="12">
    <location>
        <begin position="252"/>
        <end position="317"/>
    </location>
</feature>
<evidence type="ECO:0000256" key="1">
    <source>
        <dbReference type="ARBA" id="ARBA00000085"/>
    </source>
</evidence>
<keyword evidence="10" id="KW-0472">Membrane</keyword>
<feature type="domain" description="Histidine kinase/HSP90-like ATPase" evidence="11">
    <location>
        <begin position="375"/>
        <end position="465"/>
    </location>
</feature>
<keyword evidence="4" id="KW-0808">Transferase</keyword>
<feature type="transmembrane region" description="Helical" evidence="10">
    <location>
        <begin position="151"/>
        <end position="170"/>
    </location>
</feature>
<keyword evidence="6 14" id="KW-0418">Kinase</keyword>
<evidence type="ECO:0000256" key="6">
    <source>
        <dbReference type="ARBA" id="ARBA00022777"/>
    </source>
</evidence>
<dbReference type="InterPro" id="IPR050482">
    <property type="entry name" value="Sensor_HK_TwoCompSys"/>
</dbReference>
<keyword evidence="5" id="KW-0547">Nucleotide-binding</keyword>
<feature type="region of interest" description="Disordered" evidence="9">
    <location>
        <begin position="316"/>
        <end position="336"/>
    </location>
</feature>
<keyword evidence="7" id="KW-0067">ATP-binding</keyword>
<dbReference type="RefSeq" id="WP_342023570.1">
    <property type="nucleotide sequence ID" value="NZ_CP151657.1"/>
</dbReference>
<dbReference type="Proteomes" id="UP001448858">
    <property type="component" value="Chromosome"/>
</dbReference>
<comment type="catalytic activity">
    <reaction evidence="1">
        <text>ATP + protein L-histidine = ADP + protein N-phospho-L-histidine.</text>
        <dbReference type="EC" id="2.7.13.3"/>
    </reaction>
</comment>
<evidence type="ECO:0000259" key="13">
    <source>
        <dbReference type="Pfam" id="PF23539"/>
    </source>
</evidence>
<dbReference type="InterPro" id="IPR036890">
    <property type="entry name" value="HATPase_C_sf"/>
</dbReference>
<dbReference type="EC" id="2.7.13.3" evidence="2"/>
<keyword evidence="3" id="KW-0597">Phosphoprotein</keyword>
<feature type="domain" description="DUF7134" evidence="13">
    <location>
        <begin position="51"/>
        <end position="165"/>
    </location>
</feature>
<dbReference type="EMBL" id="CP151657">
    <property type="protein sequence ID" value="WZP15919.1"/>
    <property type="molecule type" value="Genomic_DNA"/>
</dbReference>
<sequence>MIDTPASDADTRDAGPRNRFAQRFFPVRPWQNGDDWERPGPTPEQLRRDVIGTGIVLLLSAVALESVRGFGTMGGDGKPFWLQHLVMALMVLPLAVRRRFPVTVLLVSSVFFLVLGMYMPILSMQIAFQGAYFAAIYSAVAWARNRRLLRLALVLVIAAMALWLLLSFTVSNAYESFLQQVEEQENPSRSFLPPLASYAIYTFLINAAYFGGAILFGITSWRSAHQREQLAEQSAQLEAQATELARQAVIDERLRIARELHDVVAHHIAVIGIQAGAARRVLEKKPAATAGALQTIEASSREAVGQMRSLLGVLRGGQEPATDSDGGAQRHPEPGLPDLPTLIAEHDAMGLRVSFHQASDPESVLNRIPAPLGLSIYRTVQESLANVRRHSTAGSAVVALRTGRSDDADWVEAEIVDDGRPRTGSTAGSGFGLQGIRERAALHGGTTEIGPRAGGGWRVRVRFPVR</sequence>
<accession>A0ABZ2ZUV5</accession>
<evidence type="ECO:0000256" key="5">
    <source>
        <dbReference type="ARBA" id="ARBA00022741"/>
    </source>
</evidence>
<dbReference type="Pfam" id="PF02518">
    <property type="entry name" value="HATPase_c"/>
    <property type="match status" value="1"/>
</dbReference>
<keyword evidence="10" id="KW-1133">Transmembrane helix</keyword>
<dbReference type="Pfam" id="PF07730">
    <property type="entry name" value="HisKA_3"/>
    <property type="match status" value="1"/>
</dbReference>
<dbReference type="SUPFAM" id="SSF55874">
    <property type="entry name" value="ATPase domain of HSP90 chaperone/DNA topoisomerase II/histidine kinase"/>
    <property type="match status" value="1"/>
</dbReference>
<keyword evidence="8" id="KW-0902">Two-component regulatory system</keyword>
<dbReference type="InterPro" id="IPR011712">
    <property type="entry name" value="Sig_transdc_His_kin_sub3_dim/P"/>
</dbReference>
<dbReference type="CDD" id="cd16917">
    <property type="entry name" value="HATPase_UhpB-NarQ-NarX-like"/>
    <property type="match status" value="1"/>
</dbReference>
<organism evidence="14 15">
    <name type="scientific">Arthrobacter citreus</name>
    <dbReference type="NCBI Taxonomy" id="1670"/>
    <lineage>
        <taxon>Bacteria</taxon>
        <taxon>Bacillati</taxon>
        <taxon>Actinomycetota</taxon>
        <taxon>Actinomycetes</taxon>
        <taxon>Micrococcales</taxon>
        <taxon>Micrococcaceae</taxon>
        <taxon>Arthrobacter</taxon>
    </lineage>
</organism>
<dbReference type="Gene3D" id="3.30.565.10">
    <property type="entry name" value="Histidine kinase-like ATPase, C-terminal domain"/>
    <property type="match status" value="1"/>
</dbReference>
<name>A0ABZ2ZUV5_9MICC</name>
<dbReference type="PANTHER" id="PTHR24421:SF10">
    <property type="entry name" value="NITRATE_NITRITE SENSOR PROTEIN NARQ"/>
    <property type="match status" value="1"/>
</dbReference>
<evidence type="ECO:0000256" key="10">
    <source>
        <dbReference type="SAM" id="Phobius"/>
    </source>
</evidence>
<keyword evidence="10" id="KW-0812">Transmembrane</keyword>
<protein>
    <recommendedName>
        <fullName evidence="2">histidine kinase</fullName>
        <ecNumber evidence="2">2.7.13.3</ecNumber>
    </recommendedName>
</protein>